<dbReference type="Proteomes" id="UP000499080">
    <property type="component" value="Unassembled WGS sequence"/>
</dbReference>
<evidence type="ECO:0000313" key="2">
    <source>
        <dbReference type="Proteomes" id="UP000499080"/>
    </source>
</evidence>
<keyword evidence="2" id="KW-1185">Reference proteome</keyword>
<evidence type="ECO:0000313" key="1">
    <source>
        <dbReference type="EMBL" id="GBN71918.1"/>
    </source>
</evidence>
<evidence type="ECO:0008006" key="3">
    <source>
        <dbReference type="Google" id="ProtNLM"/>
    </source>
</evidence>
<accession>A0A4Y2R853</accession>
<dbReference type="EMBL" id="BGPR01143206">
    <property type="protein sequence ID" value="GBN71918.1"/>
    <property type="molecule type" value="Genomic_DNA"/>
</dbReference>
<gene>
    <name evidence="1" type="ORF">AVEN_270293_1</name>
</gene>
<name>A0A4Y2R853_ARAVE</name>
<reference evidence="1 2" key="1">
    <citation type="journal article" date="2019" name="Sci. Rep.">
        <title>Orb-weaving spider Araneus ventricosus genome elucidates the spidroin gene catalogue.</title>
        <authorList>
            <person name="Kono N."/>
            <person name="Nakamura H."/>
            <person name="Ohtoshi R."/>
            <person name="Moran D.A.P."/>
            <person name="Shinohara A."/>
            <person name="Yoshida Y."/>
            <person name="Fujiwara M."/>
            <person name="Mori M."/>
            <person name="Tomita M."/>
            <person name="Arakawa K."/>
        </authorList>
    </citation>
    <scope>NUCLEOTIDE SEQUENCE [LARGE SCALE GENOMIC DNA]</scope>
</reference>
<sequence>MKEGILIYLQNKKKYDDDTRRTDDTFTMPKKKAVRLEVKNILERVVQNDSFKENVDNIENNSDSSSLKSDLTLQKELQMQIQQDMNTWSINTKKKKEKDYDKTLRKEMTACESEGVRGKYLSSIHEYLLTIKPTSVEAERAF</sequence>
<dbReference type="AlphaFoldDB" id="A0A4Y2R853"/>
<comment type="caution">
    <text evidence="1">The sequence shown here is derived from an EMBL/GenBank/DDBJ whole genome shotgun (WGS) entry which is preliminary data.</text>
</comment>
<organism evidence="1 2">
    <name type="scientific">Araneus ventricosus</name>
    <name type="common">Orbweaver spider</name>
    <name type="synonym">Epeira ventricosa</name>
    <dbReference type="NCBI Taxonomy" id="182803"/>
    <lineage>
        <taxon>Eukaryota</taxon>
        <taxon>Metazoa</taxon>
        <taxon>Ecdysozoa</taxon>
        <taxon>Arthropoda</taxon>
        <taxon>Chelicerata</taxon>
        <taxon>Arachnida</taxon>
        <taxon>Araneae</taxon>
        <taxon>Araneomorphae</taxon>
        <taxon>Entelegynae</taxon>
        <taxon>Araneoidea</taxon>
        <taxon>Araneidae</taxon>
        <taxon>Araneus</taxon>
    </lineage>
</organism>
<proteinExistence type="predicted"/>
<protein>
    <recommendedName>
        <fullName evidence="3">HAT C-terminal dimerisation domain-containing protein</fullName>
    </recommendedName>
</protein>